<dbReference type="Gene3D" id="2.60.120.260">
    <property type="entry name" value="Galactose-binding domain-like"/>
    <property type="match status" value="1"/>
</dbReference>
<evidence type="ECO:0000313" key="4">
    <source>
        <dbReference type="Proteomes" id="UP000013963"/>
    </source>
</evidence>
<dbReference type="HOGENOM" id="CLU_315656_0_0_14"/>
<feature type="chain" id="PRO_5004371575" description="Cytosolic endo-beta-N-acetylglucosaminidase TIM barrel domain-containing protein" evidence="1">
    <location>
        <begin position="24"/>
        <end position="910"/>
    </location>
</feature>
<proteinExistence type="predicted"/>
<evidence type="ECO:0000256" key="1">
    <source>
        <dbReference type="SAM" id="SignalP"/>
    </source>
</evidence>
<feature type="domain" description="Cytosolic endo-beta-N-acetylglucosaminidase TIM barrel" evidence="2">
    <location>
        <begin position="195"/>
        <end position="343"/>
    </location>
</feature>
<dbReference type="PATRIC" id="fig|1276229.3.peg.741"/>
<dbReference type="KEGG" id="ssyr:SSYRP_v1c07460"/>
<keyword evidence="4" id="KW-1185">Reference proteome</keyword>
<protein>
    <recommendedName>
        <fullName evidence="2">Cytosolic endo-beta-N-acetylglucosaminidase TIM barrel domain-containing protein</fullName>
    </recommendedName>
</protein>
<dbReference type="AlphaFoldDB" id="R4UM76"/>
<dbReference type="PROSITE" id="PS51257">
    <property type="entry name" value="PROKAR_LIPOPROTEIN"/>
    <property type="match status" value="1"/>
</dbReference>
<dbReference type="EMBL" id="CP005078">
    <property type="protein sequence ID" value="AGM26336.1"/>
    <property type="molecule type" value="Genomic_DNA"/>
</dbReference>
<dbReference type="eggNOG" id="COG4724">
    <property type="taxonomic scope" value="Bacteria"/>
</dbReference>
<dbReference type="PANTHER" id="PTHR13246:SF1">
    <property type="entry name" value="CYTOSOLIC ENDO-BETA-N-ACETYLGLUCOSAMINIDASE"/>
    <property type="match status" value="1"/>
</dbReference>
<dbReference type="InterPro" id="IPR005201">
    <property type="entry name" value="TIM_ENGase"/>
</dbReference>
<dbReference type="GO" id="GO:0005829">
    <property type="term" value="C:cytosol"/>
    <property type="evidence" value="ECO:0007669"/>
    <property type="project" value="UniProtKB-SubCell"/>
</dbReference>
<organism evidence="3 4">
    <name type="scientific">Spiroplasma syrphidicola EA-1</name>
    <dbReference type="NCBI Taxonomy" id="1276229"/>
    <lineage>
        <taxon>Bacteria</taxon>
        <taxon>Bacillati</taxon>
        <taxon>Mycoplasmatota</taxon>
        <taxon>Mollicutes</taxon>
        <taxon>Entomoplasmatales</taxon>
        <taxon>Spiroplasmataceae</taxon>
        <taxon>Spiroplasma</taxon>
    </lineage>
</organism>
<sequence>MKKRLNLLASVIVVGAMTLAVVACDIGDKNGNRFLNSLPDFDWSDLDYGDGLKYDLNNNPAGINVDGNISQNGQSIKALNSGRFLDYSKFSTGFQYKEGIKKQAVTGAPMNKGFMPNGNFASDFGITSKAQSYKTVNSILDWSPNNDNDAKYNRSNVKLQTRVDVPFYNPEQHEGMNFNYLGFSTRKHRTFDSSIVGSKNPFENTNTNWQYINNFINWSGSWFEGPIVPPPADTIDIAHKNGVPIYGNVFLDGSHGLTKDMLTNFIKKDASGNYLIVDKLIEIAQYNGFDGWFLNDESNGFDPNGTVLDYHVILDIVNQFNQKINRSEDENVKKLRLTFYRAWSTLSKRGNDYVDKETYGITQEAIKTKTPIDIQLDFSEPVEKSEMFLKENPFYKNNNLYTMLNISEPGGGYTWSIGTYDWKQLSYKLVNGYNNSGKSIVDYDKNVWSSFSGYMDDGSGAIASYAAKKLTNYNSISDFVFATQVNNLYNDIIFNGLNTNINPNDKGLNLNRLSNDYRGFKDRTHYKNLFLLNDDRIKVQNKDKKLEDTDNEKFIKNFIYNANSNNGINSNSYGIGNLIKEKTVISDKDQDINFATNFSMGSGIQFVDRDSEGNSYVVKNYPFTNKRLADVLPTYQWNIDQADNSDLSSYDILNPKKPAYNKINGFYDYYDVFKKTNSLSIGSGFDEYGKVIPAKLEANKKYLWNIMGTDIKNKNNLVQMAIKNDSNLNTKGLVTITDIDGKSNRYEELEQINSQKYNDNWTIVTFDLSQIKGTIDNNHKISRIGLSFSANADINAKLNVGQLKIFKNSSSFASQDPVLISNLKIEYLIKRENSVNIRFLFESIGNNVDYYEFYIKSPKSGIWNRAGETTMNNYFIRDINVEGLEHINLAIIPIDKQGNIMKGVEFKIEI</sequence>
<dbReference type="RefSeq" id="WP_016340979.1">
    <property type="nucleotide sequence ID" value="NC_021284.1"/>
</dbReference>
<name>R4UM76_9MOLU</name>
<dbReference type="Pfam" id="PF03644">
    <property type="entry name" value="Glyco_hydro_85"/>
    <property type="match status" value="1"/>
</dbReference>
<dbReference type="STRING" id="1276229.SSYRP_v1c07460"/>
<dbReference type="PANTHER" id="PTHR13246">
    <property type="entry name" value="ENDO BETA N-ACETYLGLUCOSAMINIDASE"/>
    <property type="match status" value="1"/>
</dbReference>
<dbReference type="Gene3D" id="3.20.20.80">
    <property type="entry name" value="Glycosidases"/>
    <property type="match status" value="1"/>
</dbReference>
<dbReference type="Proteomes" id="UP000013963">
    <property type="component" value="Chromosome"/>
</dbReference>
<dbReference type="InterPro" id="IPR032979">
    <property type="entry name" value="ENGase"/>
</dbReference>
<keyword evidence="1" id="KW-0732">Signal</keyword>
<evidence type="ECO:0000313" key="3">
    <source>
        <dbReference type="EMBL" id="AGM26336.1"/>
    </source>
</evidence>
<dbReference type="OrthoDB" id="1089471at2"/>
<evidence type="ECO:0000259" key="2">
    <source>
        <dbReference type="Pfam" id="PF03644"/>
    </source>
</evidence>
<accession>R4UM76</accession>
<dbReference type="GO" id="GO:0033925">
    <property type="term" value="F:mannosyl-glycoprotein endo-beta-N-acetylglucosaminidase activity"/>
    <property type="evidence" value="ECO:0007669"/>
    <property type="project" value="InterPro"/>
</dbReference>
<feature type="signal peptide" evidence="1">
    <location>
        <begin position="1"/>
        <end position="23"/>
    </location>
</feature>
<gene>
    <name evidence="3" type="ORF">SSYRP_v1c07460</name>
</gene>
<reference evidence="3 4" key="1">
    <citation type="journal article" date="2013" name="Genome Biol. Evol.">
        <title>Complete genomes of two dipteran-associated spiroplasmas provided insights into the origin, dynamics, and impacts of viral invasion in spiroplasma.</title>
        <authorList>
            <person name="Ku C."/>
            <person name="Lo W.S."/>
            <person name="Chen L.L."/>
            <person name="Kuo C.H."/>
        </authorList>
    </citation>
    <scope>NUCLEOTIDE SEQUENCE [LARGE SCALE GENOMIC DNA]</scope>
    <source>
        <strain evidence="3">EA-1</strain>
    </source>
</reference>